<proteinExistence type="predicted"/>
<dbReference type="AlphaFoldDB" id="A0AA39ZVV0"/>
<gene>
    <name evidence="2" type="ORF">B0H67DRAFT_649018</name>
</gene>
<accession>A0AA39ZVV0</accession>
<protein>
    <recommendedName>
        <fullName evidence="1">Stress-response A/B barrel domain-containing protein</fullName>
    </recommendedName>
</protein>
<organism evidence="2 3">
    <name type="scientific">Lasiosphaeris hirsuta</name>
    <dbReference type="NCBI Taxonomy" id="260670"/>
    <lineage>
        <taxon>Eukaryota</taxon>
        <taxon>Fungi</taxon>
        <taxon>Dikarya</taxon>
        <taxon>Ascomycota</taxon>
        <taxon>Pezizomycotina</taxon>
        <taxon>Sordariomycetes</taxon>
        <taxon>Sordariomycetidae</taxon>
        <taxon>Sordariales</taxon>
        <taxon>Lasiosphaeriaceae</taxon>
        <taxon>Lasiosphaeris</taxon>
    </lineage>
</organism>
<reference evidence="2" key="1">
    <citation type="submission" date="2023-06" db="EMBL/GenBank/DDBJ databases">
        <title>Genome-scale phylogeny and comparative genomics of the fungal order Sordariales.</title>
        <authorList>
            <consortium name="Lawrence Berkeley National Laboratory"/>
            <person name="Hensen N."/>
            <person name="Bonometti L."/>
            <person name="Westerberg I."/>
            <person name="Brannstrom I.O."/>
            <person name="Guillou S."/>
            <person name="Cros-Aarteil S."/>
            <person name="Calhoun S."/>
            <person name="Haridas S."/>
            <person name="Kuo A."/>
            <person name="Mondo S."/>
            <person name="Pangilinan J."/>
            <person name="Riley R."/>
            <person name="Labutti K."/>
            <person name="Andreopoulos B."/>
            <person name="Lipzen A."/>
            <person name="Chen C."/>
            <person name="Yanf M."/>
            <person name="Daum C."/>
            <person name="Ng V."/>
            <person name="Clum A."/>
            <person name="Steindorff A."/>
            <person name="Ohm R."/>
            <person name="Martin F."/>
            <person name="Silar P."/>
            <person name="Natvig D."/>
            <person name="Lalanne C."/>
            <person name="Gautier V."/>
            <person name="Ament-Velasquez S.L."/>
            <person name="Kruys A."/>
            <person name="Hutchinson M.I."/>
            <person name="Powell A.J."/>
            <person name="Barry K."/>
            <person name="Miller A.N."/>
            <person name="Grigoriev I.V."/>
            <person name="Debuchy R."/>
            <person name="Gladieux P."/>
            <person name="Thoren M.H."/>
            <person name="Johannesson H."/>
        </authorList>
    </citation>
    <scope>NUCLEOTIDE SEQUENCE</scope>
    <source>
        <strain evidence="2">SMH4607-1</strain>
    </source>
</reference>
<dbReference type="InterPro" id="IPR013097">
    <property type="entry name" value="Dabb"/>
</dbReference>
<dbReference type="Gene3D" id="3.30.70.100">
    <property type="match status" value="1"/>
</dbReference>
<comment type="caution">
    <text evidence="2">The sequence shown here is derived from an EMBL/GenBank/DDBJ whole genome shotgun (WGS) entry which is preliminary data.</text>
</comment>
<dbReference type="PROSITE" id="PS51502">
    <property type="entry name" value="S_R_A_B_BARREL"/>
    <property type="match status" value="1"/>
</dbReference>
<dbReference type="EMBL" id="JAUKUA010000007">
    <property type="protein sequence ID" value="KAK0704588.1"/>
    <property type="molecule type" value="Genomic_DNA"/>
</dbReference>
<sequence length="144" mass="16005">MNKIQQRAAKRAAVSVATGVMFYLMVSNPRSLRTLPATHAVMIQFNVNATAWAIEDACNWMLSLQDSCRHPYSGRPYVSSIACGKDSSPEDPEDGPTYVVVAEFETDGEKDYFVHKDPAHLEALREIEPLIEKATVLDYSNALI</sequence>
<dbReference type="Proteomes" id="UP001172102">
    <property type="component" value="Unassembled WGS sequence"/>
</dbReference>
<evidence type="ECO:0000259" key="1">
    <source>
        <dbReference type="PROSITE" id="PS51502"/>
    </source>
</evidence>
<dbReference type="SUPFAM" id="SSF54909">
    <property type="entry name" value="Dimeric alpha+beta barrel"/>
    <property type="match status" value="1"/>
</dbReference>
<dbReference type="InterPro" id="IPR011008">
    <property type="entry name" value="Dimeric_a/b-barrel"/>
</dbReference>
<evidence type="ECO:0000313" key="2">
    <source>
        <dbReference type="EMBL" id="KAK0704588.1"/>
    </source>
</evidence>
<dbReference type="Pfam" id="PF07876">
    <property type="entry name" value="Dabb"/>
    <property type="match status" value="1"/>
</dbReference>
<dbReference type="SMART" id="SM00886">
    <property type="entry name" value="Dabb"/>
    <property type="match status" value="1"/>
</dbReference>
<name>A0AA39ZVV0_9PEZI</name>
<feature type="domain" description="Stress-response A/B barrel" evidence="1">
    <location>
        <begin position="37"/>
        <end position="139"/>
    </location>
</feature>
<evidence type="ECO:0000313" key="3">
    <source>
        <dbReference type="Proteomes" id="UP001172102"/>
    </source>
</evidence>
<keyword evidence="3" id="KW-1185">Reference proteome</keyword>